<dbReference type="Gene3D" id="2.60.40.1120">
    <property type="entry name" value="Carboxypeptidase-like, regulatory domain"/>
    <property type="match status" value="1"/>
</dbReference>
<dbReference type="OrthoDB" id="3194789at2"/>
<dbReference type="Pfam" id="PF13620">
    <property type="entry name" value="CarboxypepD_reg"/>
    <property type="match status" value="1"/>
</dbReference>
<evidence type="ECO:0000313" key="2">
    <source>
        <dbReference type="EMBL" id="MPQ43814.1"/>
    </source>
</evidence>
<dbReference type="Proteomes" id="UP000430345">
    <property type="component" value="Unassembled WGS sequence"/>
</dbReference>
<dbReference type="InterPro" id="IPR013784">
    <property type="entry name" value="Carb-bd-like_fold"/>
</dbReference>
<accession>A0A6I1MLE5</accession>
<dbReference type="InterPro" id="IPR008979">
    <property type="entry name" value="Galactose-bd-like_sf"/>
</dbReference>
<proteinExistence type="predicted"/>
<dbReference type="InterPro" id="IPR005084">
    <property type="entry name" value="CBM6"/>
</dbReference>
<reference evidence="2 3" key="1">
    <citation type="submission" date="2019-10" db="EMBL/GenBank/DDBJ databases">
        <title>The Genome Sequence of Clostridium tarantellae Isolated from Fish Brain.</title>
        <authorList>
            <person name="Bano L."/>
            <person name="Kiel M."/>
            <person name="Sales G."/>
            <person name="Doxey A.C."/>
            <person name="Mansfield M.J."/>
            <person name="Schiavone M."/>
            <person name="Rossetto O."/>
            <person name="Pirazzini M."/>
            <person name="Dobrindt U."/>
            <person name="Montecucco C."/>
        </authorList>
    </citation>
    <scope>NUCLEOTIDE SEQUENCE [LARGE SCALE GENOMIC DNA]</scope>
    <source>
        <strain evidence="2 3">DSM 3997</strain>
    </source>
</reference>
<dbReference type="InterPro" id="IPR008969">
    <property type="entry name" value="CarboxyPept-like_regulatory"/>
</dbReference>
<name>A0A6I1MLE5_9CLOT</name>
<dbReference type="RefSeq" id="WP_152889670.1">
    <property type="nucleotide sequence ID" value="NZ_WHJC01000109.1"/>
</dbReference>
<dbReference type="SUPFAM" id="SSF49478">
    <property type="entry name" value="Cna protein B-type domain"/>
    <property type="match status" value="1"/>
</dbReference>
<sequence length="1720" mass="188828">MQIRRDKYNLTKSHTIEITEKDIDVKADINLYSNANEINIGASISGTVVDTLNIPIKNAIVKLIDSNLEPLTYVRTDTNGNYVINFIPPSSVYKILSTATGKILNHSNSFSLQNGENKIINFTLSNDPNTLFGAINGILTNNEYAIIKGAVIYLYRINNSLEELSAITYSDYEGTFIFSELLPGNYKIKITSLSYINSEEIITVESKKIVSFKKILSFKTFVSNGSVSGVITDKLNNSIGNADVILYKIDEKDVQTPVAFTKTNFSGIYSFVNVPFGSYFIKSNATQNLDINNLITPSVKITSTREIDTYNISTGLLENGAQVDYLTGFVTSLGGVNDGGVTLSINVEKAGLYTLDIQYTSADFNRPLKLEVNDKGNGEIYKVPITSGWEPFHTKTIYILTTLNEGVNIIKFHGDGVNLAPNLNMVTLILNQTESVTLFDASSDQTKSKTYNVALGKFVGDVKVNTITNFAEGIGGPKDNSSTITVDVADTAIYYLVVKYLAAFKNLNFKLQVNNEYNEDIYTVMQTKTMKISDALTFTLPIALNAKSNTIEFHGDGKTYAPYFGEFTLSLPPVTSNLIEGILENGAKVDTKKTFVTALGGKKNGSSTVTVNVINSGKYNLSIKYVGTSNNLPLKIDVNGVNNNTIYTFPKTKGLTLNDIKTFTIPLSLYIGNNTLKFYGNGKDTAPNLSSFILTATDTSPAPKPTIPTTIANDIYFITNAITGGTAMLDKNQNLITDVGGKGNSFFTMDVSVKVEGEYVLRIAYRNNNRNFKIDVNEKDTGKIYKTIGDFNDLFSTLINLNSGKNTLKFYGNGTELAPDFGNLRVDLNYPINSRLADGLLSENAKILPSGAINSLGGFDENFFAINYFTDEYGEYLLNLILSSQGGNLLIDINGVNTETIYNIPTSKTTTIAYSTKITLEEGDNSIKFYGNDENFVPDIYSIDLKKNFMISPKQIYDFYTGTLTNSAKLNVYNNFIEGIGTNLKGTVSLTVEVDSDNFYDLNIEYLAYFEENILYLTVNKEAISSPYYLPMTAGRANSKAEIFTIERISLKKGTNTLEFSGDNITPAPMVGTLKITQSPPFSYSPDTFFVKNGVLKDGAKISDISKNFVMGLGGLKDGSSTIEIENESEGLYYLIIEYLTGDNKNILAVTINNDTTFYNLPITEKLEESYAKTFLIPIVMKPGTDIIKFHGNGINSTPMLGKLNFTLAPDFTTYNVSHGSLENGATIDTTTGFTTKLGGIFNGSSTVNVVTDDDGDYYLTIKYISTATDRPLKLDINGVNTGTIYKLPKTSVGTLPNPKTFTIKIPLVEGFNFIKFYGIEAPLAPDLESFVITNNELIKTYDITEAILSKGAKKFKIPGFICCLGGLRNGSATLKVNVDKEGLYDLAFKYLSGNTSRPLKLKVNNISMKNIYKLPPTVDFEIKNAKTFTIPIKLKSGENEIKFSGNYSFTDGPNIGQVTLSLNMDKPLIIYKMADGKLNGSATIDKDLNVVNNLGGKGKGEVTLTVNVVSAGLYDLNIQYVSKTKSYLLVDINDNFLRTPYSFLPTFIDNIPMFDTFTIEANLIAGNNTIKFYCSENCITPMLRTLTVTPNTSTSKNLPPGTYNVAAGKLENGAIVDANSNFVTNLGGKRNGSSTVTVKVTKTGVYKVSVEYFSNNPLNSFCIAINNKDTGNIYNTNNTKLYSNITYFEVELKKGENTIKFYGDGTNPSPDFQIFTLTQ</sequence>
<dbReference type="PROSITE" id="PS51175">
    <property type="entry name" value="CBM6"/>
    <property type="match status" value="1"/>
</dbReference>
<dbReference type="EMBL" id="WHJC01000109">
    <property type="protein sequence ID" value="MPQ43814.1"/>
    <property type="molecule type" value="Genomic_DNA"/>
</dbReference>
<organism evidence="2 3">
    <name type="scientific">Clostridium tarantellae</name>
    <dbReference type="NCBI Taxonomy" id="39493"/>
    <lineage>
        <taxon>Bacteria</taxon>
        <taxon>Bacillati</taxon>
        <taxon>Bacillota</taxon>
        <taxon>Clostridia</taxon>
        <taxon>Eubacteriales</taxon>
        <taxon>Clostridiaceae</taxon>
        <taxon>Clostridium</taxon>
    </lineage>
</organism>
<evidence type="ECO:0000259" key="1">
    <source>
        <dbReference type="PROSITE" id="PS51175"/>
    </source>
</evidence>
<keyword evidence="3" id="KW-1185">Reference proteome</keyword>
<feature type="domain" description="CBM6" evidence="1">
    <location>
        <begin position="303"/>
        <end position="429"/>
    </location>
</feature>
<dbReference type="SUPFAM" id="SSF49464">
    <property type="entry name" value="Carboxypeptidase regulatory domain-like"/>
    <property type="match status" value="1"/>
</dbReference>
<dbReference type="SUPFAM" id="SSF49785">
    <property type="entry name" value="Galactose-binding domain-like"/>
    <property type="match status" value="3"/>
</dbReference>
<gene>
    <name evidence="2" type="ORF">GBZ86_08590</name>
</gene>
<protein>
    <recommendedName>
        <fullName evidence="1">CBM6 domain-containing protein</fullName>
    </recommendedName>
</protein>
<comment type="caution">
    <text evidence="2">The sequence shown here is derived from an EMBL/GenBank/DDBJ whole genome shotgun (WGS) entry which is preliminary data.</text>
</comment>
<evidence type="ECO:0000313" key="3">
    <source>
        <dbReference type="Proteomes" id="UP000430345"/>
    </source>
</evidence>
<dbReference type="SUPFAM" id="SSF49452">
    <property type="entry name" value="Starch-binding domain-like"/>
    <property type="match status" value="1"/>
</dbReference>
<dbReference type="Gene3D" id="2.60.120.260">
    <property type="entry name" value="Galactose-binding domain-like"/>
    <property type="match status" value="9"/>
</dbReference>
<dbReference type="GO" id="GO:0030246">
    <property type="term" value="F:carbohydrate binding"/>
    <property type="evidence" value="ECO:0007669"/>
    <property type="project" value="InterPro"/>
</dbReference>